<protein>
    <submittedName>
        <fullName evidence="1">AP2/ERF domain-containing protein</fullName>
    </submittedName>
</protein>
<sequence length="214" mass="24524">MDTPDLQYIRLPRHQRRRSRGSTGYLGVRRRPSGCYAAEITNPHTRKRHWLGTFDTPEEAALAYDMASMTTPNLQCIKLPSHQRRLSRGSTGYLGVRRRPSGRYAAKIINPHTKKRHWLGTFDTPEEAALSYDMSSIAFSGRHRAQTNFSYMFLTMPSPPPPLPPLVPPSSEEEKECYSKYDFKINNHDDDWISITTILQSFCQSNAFPSSFIL</sequence>
<dbReference type="EMBL" id="CM037023">
    <property type="protein sequence ID" value="KAH7665982.1"/>
    <property type="molecule type" value="Genomic_DNA"/>
</dbReference>
<organism evidence="1 2">
    <name type="scientific">Dioscorea alata</name>
    <name type="common">Purple yam</name>
    <dbReference type="NCBI Taxonomy" id="55571"/>
    <lineage>
        <taxon>Eukaryota</taxon>
        <taxon>Viridiplantae</taxon>
        <taxon>Streptophyta</taxon>
        <taxon>Embryophyta</taxon>
        <taxon>Tracheophyta</taxon>
        <taxon>Spermatophyta</taxon>
        <taxon>Magnoliopsida</taxon>
        <taxon>Liliopsida</taxon>
        <taxon>Dioscoreales</taxon>
        <taxon>Dioscoreaceae</taxon>
        <taxon>Dioscorea</taxon>
    </lineage>
</organism>
<evidence type="ECO:0000313" key="1">
    <source>
        <dbReference type="EMBL" id="KAH7665982.1"/>
    </source>
</evidence>
<evidence type="ECO:0000313" key="2">
    <source>
        <dbReference type="Proteomes" id="UP000827976"/>
    </source>
</evidence>
<name>A0ACB7UYN3_DIOAL</name>
<reference evidence="2" key="1">
    <citation type="journal article" date="2022" name="Nat. Commun.">
        <title>Chromosome evolution and the genetic basis of agronomically important traits in greater yam.</title>
        <authorList>
            <person name="Bredeson J.V."/>
            <person name="Lyons J.B."/>
            <person name="Oniyinde I.O."/>
            <person name="Okereke N.R."/>
            <person name="Kolade O."/>
            <person name="Nnabue I."/>
            <person name="Nwadili C.O."/>
            <person name="Hribova E."/>
            <person name="Parker M."/>
            <person name="Nwogha J."/>
            <person name="Shu S."/>
            <person name="Carlson J."/>
            <person name="Kariba R."/>
            <person name="Muthemba S."/>
            <person name="Knop K."/>
            <person name="Barton G.J."/>
            <person name="Sherwood A.V."/>
            <person name="Lopez-Montes A."/>
            <person name="Asiedu R."/>
            <person name="Jamnadass R."/>
            <person name="Muchugi A."/>
            <person name="Goodstein D."/>
            <person name="Egesi C.N."/>
            <person name="Featherston J."/>
            <person name="Asfaw A."/>
            <person name="Simpson G.G."/>
            <person name="Dolezel J."/>
            <person name="Hendre P.S."/>
            <person name="Van Deynze A."/>
            <person name="Kumar P.L."/>
            <person name="Obidiegwu J.E."/>
            <person name="Bhattacharjee R."/>
            <person name="Rokhsar D.S."/>
        </authorList>
    </citation>
    <scope>NUCLEOTIDE SEQUENCE [LARGE SCALE GENOMIC DNA]</scope>
    <source>
        <strain evidence="2">cv. TDa95/00328</strain>
    </source>
</reference>
<proteinExistence type="predicted"/>
<dbReference type="Proteomes" id="UP000827976">
    <property type="component" value="Chromosome 13"/>
</dbReference>
<accession>A0ACB7UYN3</accession>
<gene>
    <name evidence="1" type="ORF">IHE45_13G069500</name>
</gene>
<comment type="caution">
    <text evidence="1">The sequence shown here is derived from an EMBL/GenBank/DDBJ whole genome shotgun (WGS) entry which is preliminary data.</text>
</comment>
<keyword evidence="2" id="KW-1185">Reference proteome</keyword>